<dbReference type="Gene3D" id="6.10.340.10">
    <property type="match status" value="1"/>
</dbReference>
<keyword evidence="1" id="KW-0175">Coiled coil</keyword>
<feature type="domain" description="PAC" evidence="4">
    <location>
        <begin position="473"/>
        <end position="525"/>
    </location>
</feature>
<dbReference type="PROSITE" id="PS50113">
    <property type="entry name" value="PAC"/>
    <property type="match status" value="2"/>
</dbReference>
<feature type="coiled-coil region" evidence="1">
    <location>
        <begin position="516"/>
        <end position="554"/>
    </location>
</feature>
<keyword evidence="2" id="KW-0812">Transmembrane</keyword>
<feature type="transmembrane region" description="Helical" evidence="2">
    <location>
        <begin position="171"/>
        <end position="193"/>
    </location>
</feature>
<dbReference type="CDD" id="cd00130">
    <property type="entry name" value="PAS"/>
    <property type="match status" value="2"/>
</dbReference>
<evidence type="ECO:0000259" key="5">
    <source>
        <dbReference type="PROSITE" id="PS50885"/>
    </source>
</evidence>
<feature type="domain" description="PAS" evidence="3">
    <location>
        <begin position="401"/>
        <end position="456"/>
    </location>
</feature>
<feature type="transmembrane region" description="Helical" evidence="2">
    <location>
        <begin position="12"/>
        <end position="37"/>
    </location>
</feature>
<dbReference type="PROSITE" id="PS51257">
    <property type="entry name" value="PROKAR_LIPOPROTEIN"/>
    <property type="match status" value="1"/>
</dbReference>
<evidence type="ECO:0000256" key="2">
    <source>
        <dbReference type="SAM" id="Phobius"/>
    </source>
</evidence>
<dbReference type="PROSITE" id="PS50112">
    <property type="entry name" value="PAS"/>
    <property type="match status" value="2"/>
</dbReference>
<feature type="domain" description="HAMP" evidence="5">
    <location>
        <begin position="194"/>
        <end position="247"/>
    </location>
</feature>
<keyword evidence="7" id="KW-1185">Reference proteome</keyword>
<organism evidence="6 7">
    <name type="scientific">Geomonas anaerohicana</name>
    <dbReference type="NCBI Taxonomy" id="2798583"/>
    <lineage>
        <taxon>Bacteria</taxon>
        <taxon>Pseudomonadati</taxon>
        <taxon>Thermodesulfobacteriota</taxon>
        <taxon>Desulfuromonadia</taxon>
        <taxon>Geobacterales</taxon>
        <taxon>Geobacteraceae</taxon>
        <taxon>Geomonas</taxon>
    </lineage>
</organism>
<evidence type="ECO:0000256" key="1">
    <source>
        <dbReference type="SAM" id="Coils"/>
    </source>
</evidence>
<dbReference type="PANTHER" id="PTHR44757">
    <property type="entry name" value="DIGUANYLATE CYCLASE DGCP"/>
    <property type="match status" value="1"/>
</dbReference>
<accession>A0ABS0YI68</accession>
<dbReference type="InterPro" id="IPR013767">
    <property type="entry name" value="PAS_fold"/>
</dbReference>
<evidence type="ECO:0000259" key="4">
    <source>
        <dbReference type="PROSITE" id="PS50113"/>
    </source>
</evidence>
<keyword evidence="2" id="KW-1133">Transmembrane helix</keyword>
<dbReference type="Pfam" id="PF13426">
    <property type="entry name" value="PAS_9"/>
    <property type="match status" value="1"/>
</dbReference>
<feature type="domain" description="PAC" evidence="4">
    <location>
        <begin position="348"/>
        <end position="400"/>
    </location>
</feature>
<dbReference type="Pfam" id="PF00989">
    <property type="entry name" value="PAS"/>
    <property type="match status" value="1"/>
</dbReference>
<name>A0ABS0YI68_9BACT</name>
<dbReference type="RefSeq" id="WP_199390485.1">
    <property type="nucleotide sequence ID" value="NZ_JAEMHL010000011.1"/>
</dbReference>
<dbReference type="CDD" id="cd06225">
    <property type="entry name" value="HAMP"/>
    <property type="match status" value="1"/>
</dbReference>
<dbReference type="Gene3D" id="3.30.450.20">
    <property type="entry name" value="PAS domain"/>
    <property type="match status" value="2"/>
</dbReference>
<dbReference type="NCBIfam" id="TIGR00229">
    <property type="entry name" value="sensory_box"/>
    <property type="match status" value="2"/>
</dbReference>
<proteinExistence type="predicted"/>
<dbReference type="SUPFAM" id="SSF158472">
    <property type="entry name" value="HAMP domain-like"/>
    <property type="match status" value="1"/>
</dbReference>
<dbReference type="SMART" id="SM00086">
    <property type="entry name" value="PAC"/>
    <property type="match status" value="2"/>
</dbReference>
<dbReference type="InterPro" id="IPR003660">
    <property type="entry name" value="HAMP_dom"/>
</dbReference>
<evidence type="ECO:0000313" key="6">
    <source>
        <dbReference type="EMBL" id="MBJ6752048.1"/>
    </source>
</evidence>
<dbReference type="PANTHER" id="PTHR44757:SF2">
    <property type="entry name" value="BIOFILM ARCHITECTURE MAINTENANCE PROTEIN MBAA"/>
    <property type="match status" value="1"/>
</dbReference>
<dbReference type="InterPro" id="IPR035965">
    <property type="entry name" value="PAS-like_dom_sf"/>
</dbReference>
<dbReference type="EMBL" id="JAEMHL010000011">
    <property type="protein sequence ID" value="MBJ6752048.1"/>
    <property type="molecule type" value="Genomic_DNA"/>
</dbReference>
<comment type="caution">
    <text evidence="6">The sequence shown here is derived from an EMBL/GenBank/DDBJ whole genome shotgun (WGS) entry which is preliminary data.</text>
</comment>
<dbReference type="InterPro" id="IPR000700">
    <property type="entry name" value="PAS-assoc_C"/>
</dbReference>
<dbReference type="InterPro" id="IPR000014">
    <property type="entry name" value="PAS"/>
</dbReference>
<dbReference type="Proteomes" id="UP000614714">
    <property type="component" value="Unassembled WGS sequence"/>
</dbReference>
<dbReference type="Pfam" id="PF00672">
    <property type="entry name" value="HAMP"/>
    <property type="match status" value="1"/>
</dbReference>
<dbReference type="InterPro" id="IPR001610">
    <property type="entry name" value="PAC"/>
</dbReference>
<sequence>MTEPVTRSSSILTRLTSMVAGILVAAVLLVGCLALLWQYRQLHQALNTKGTTLVQFMAQVMPLSILSLNFVQLHNYVKKVVLYDEEAVYAIVLNEQRAPLAFFFKEGDPLLTAKSRGLVAARMPLLAAQELKNSERILEVSAPIQAAEKRIGQAILGFSTEKMRRALMVQFGLIGAALVVTILGSVALLRVTLLRLLRPVQQLTAAATQISRGDLNVSPANIGRSDEVGVLCRAFESMAGQLRELVAGLQSREDDLHRLTIFQSTILDNAAYGIISMTPEGVVSSFNRAAERLLGYSAQEVIGLQTPELWHDTEELRQRALELSLASGQTVEPGFKAVVAPAAGGAPDEREWTFIRKDRSRVPVLFTVTALLGDNGAVTGFVGLGYDLTERKRADEERRESETRYRRIVDTAIEGVCTLAPDATITFINDRMAEMLGRPEAEILGRSLAEFLFEEDLPDHAQKMENRRLGISESYERRLRRMDGTELWTLASATPVRDEEDRFLGSFGMFNDITERKHAEEELHRLKDELEQRVHQRTSELEEKNRELERMNRLFVGRECKMAELKQRIRELEQGSDGP</sequence>
<reference evidence="6 7" key="1">
    <citation type="submission" date="2020-12" db="EMBL/GenBank/DDBJ databases">
        <title>Geomonas sp. Red421, isolated from paddy soil.</title>
        <authorList>
            <person name="Xu Z."/>
            <person name="Zhang Z."/>
            <person name="Masuda Y."/>
            <person name="Itoh H."/>
            <person name="Senoo K."/>
        </authorList>
    </citation>
    <scope>NUCLEOTIDE SEQUENCE [LARGE SCALE GENOMIC DNA]</scope>
    <source>
        <strain evidence="6 7">Red421</strain>
    </source>
</reference>
<protein>
    <submittedName>
        <fullName evidence="6">PAS domain S-box protein</fullName>
    </submittedName>
</protein>
<gene>
    <name evidence="6" type="ORF">JFN91_17675</name>
</gene>
<dbReference type="PROSITE" id="PS50885">
    <property type="entry name" value="HAMP"/>
    <property type="match status" value="1"/>
</dbReference>
<evidence type="ECO:0000259" key="3">
    <source>
        <dbReference type="PROSITE" id="PS50112"/>
    </source>
</evidence>
<evidence type="ECO:0000313" key="7">
    <source>
        <dbReference type="Proteomes" id="UP000614714"/>
    </source>
</evidence>
<dbReference type="SUPFAM" id="SSF55785">
    <property type="entry name" value="PYP-like sensor domain (PAS domain)"/>
    <property type="match status" value="2"/>
</dbReference>
<dbReference type="SMART" id="SM00304">
    <property type="entry name" value="HAMP"/>
    <property type="match status" value="1"/>
</dbReference>
<keyword evidence="2" id="KW-0472">Membrane</keyword>
<feature type="domain" description="PAS" evidence="3">
    <location>
        <begin position="266"/>
        <end position="303"/>
    </location>
</feature>
<dbReference type="InterPro" id="IPR052155">
    <property type="entry name" value="Biofilm_reg_signaling"/>
</dbReference>
<dbReference type="SMART" id="SM00091">
    <property type="entry name" value="PAS"/>
    <property type="match status" value="2"/>
</dbReference>